<dbReference type="GO" id="GO:0008289">
    <property type="term" value="F:lipid binding"/>
    <property type="evidence" value="ECO:0007669"/>
    <property type="project" value="UniProtKB-KW"/>
</dbReference>
<keyword evidence="5" id="KW-0732">Signal</keyword>
<dbReference type="Proteomes" id="UP000325577">
    <property type="component" value="Linkage Group LG9"/>
</dbReference>
<evidence type="ECO:0000313" key="8">
    <source>
        <dbReference type="Proteomes" id="UP000325577"/>
    </source>
</evidence>
<keyword evidence="8" id="KW-1185">Reference proteome</keyword>
<feature type="chain" id="PRO_5023925028" description="Non-specific lipid-transfer protein" evidence="5">
    <location>
        <begin position="26"/>
        <end position="117"/>
    </location>
</feature>
<feature type="signal peptide" evidence="5">
    <location>
        <begin position="1"/>
        <end position="25"/>
    </location>
</feature>
<dbReference type="EMBL" id="CM018052">
    <property type="protein sequence ID" value="KAA8515743.1"/>
    <property type="molecule type" value="Genomic_DNA"/>
</dbReference>
<keyword evidence="3 4" id="KW-0446">Lipid-binding</keyword>
<feature type="domain" description="Bifunctional inhibitor/plant lipid transfer protein/seed storage helical" evidence="6">
    <location>
        <begin position="29"/>
        <end position="113"/>
    </location>
</feature>
<dbReference type="PROSITE" id="PS00597">
    <property type="entry name" value="PLANT_LTP"/>
    <property type="match status" value="1"/>
</dbReference>
<name>A0A5J4ZAC5_9ASTE</name>
<evidence type="ECO:0000256" key="3">
    <source>
        <dbReference type="ARBA" id="ARBA00023121"/>
    </source>
</evidence>
<evidence type="ECO:0000256" key="5">
    <source>
        <dbReference type="SAM" id="SignalP"/>
    </source>
</evidence>
<reference evidence="7 8" key="1">
    <citation type="submission" date="2019-09" db="EMBL/GenBank/DDBJ databases">
        <title>A chromosome-level genome assembly of the Chinese tupelo Nyssa sinensis.</title>
        <authorList>
            <person name="Yang X."/>
            <person name="Kang M."/>
            <person name="Yang Y."/>
            <person name="Xiong H."/>
            <person name="Wang M."/>
            <person name="Zhang Z."/>
            <person name="Wang Z."/>
            <person name="Wu H."/>
            <person name="Ma T."/>
            <person name="Liu J."/>
            <person name="Xi Z."/>
        </authorList>
    </citation>
    <scope>NUCLEOTIDE SEQUENCE [LARGE SCALE GENOMIC DNA]</scope>
    <source>
        <strain evidence="7">J267</strain>
        <tissue evidence="7">Leaf</tissue>
    </source>
</reference>
<protein>
    <recommendedName>
        <fullName evidence="4">Non-specific lipid-transfer protein</fullName>
    </recommendedName>
</protein>
<dbReference type="AlphaFoldDB" id="A0A5J4ZAC5"/>
<dbReference type="PANTHER" id="PTHR33076">
    <property type="entry name" value="NON-SPECIFIC LIPID-TRANSFER PROTEIN 2-RELATED"/>
    <property type="match status" value="1"/>
</dbReference>
<evidence type="ECO:0000256" key="1">
    <source>
        <dbReference type="ARBA" id="ARBA00009748"/>
    </source>
</evidence>
<accession>A0A5J4ZAC5</accession>
<dbReference type="OrthoDB" id="1920459at2759"/>
<gene>
    <name evidence="7" type="ORF">F0562_018646</name>
</gene>
<comment type="function">
    <text evidence="4">Plant non-specific lipid-transfer proteins transfer phospholipids as well as galactolipids across membranes. May play a role in wax or cutin deposition in the cell walls of expanding epidermal cells and certain secretory tissues.</text>
</comment>
<organism evidence="7 8">
    <name type="scientific">Nyssa sinensis</name>
    <dbReference type="NCBI Taxonomy" id="561372"/>
    <lineage>
        <taxon>Eukaryota</taxon>
        <taxon>Viridiplantae</taxon>
        <taxon>Streptophyta</taxon>
        <taxon>Embryophyta</taxon>
        <taxon>Tracheophyta</taxon>
        <taxon>Spermatophyta</taxon>
        <taxon>Magnoliopsida</taxon>
        <taxon>eudicotyledons</taxon>
        <taxon>Gunneridae</taxon>
        <taxon>Pentapetalae</taxon>
        <taxon>asterids</taxon>
        <taxon>Cornales</taxon>
        <taxon>Nyssaceae</taxon>
        <taxon>Nyssa</taxon>
    </lineage>
</organism>
<keyword evidence="2 4" id="KW-0813">Transport</keyword>
<dbReference type="InterPro" id="IPR016140">
    <property type="entry name" value="Bifunc_inhib/LTP/seed_store"/>
</dbReference>
<dbReference type="InterPro" id="IPR036312">
    <property type="entry name" value="Bifun_inhib/LTP/seed_sf"/>
</dbReference>
<dbReference type="SUPFAM" id="SSF47699">
    <property type="entry name" value="Bifunctional inhibitor/lipid-transfer protein/seed storage 2S albumin"/>
    <property type="match status" value="1"/>
</dbReference>
<dbReference type="InterPro" id="IPR000528">
    <property type="entry name" value="Plant_nsLTP"/>
</dbReference>
<dbReference type="GO" id="GO:0006869">
    <property type="term" value="P:lipid transport"/>
    <property type="evidence" value="ECO:0007669"/>
    <property type="project" value="InterPro"/>
</dbReference>
<evidence type="ECO:0000256" key="2">
    <source>
        <dbReference type="ARBA" id="ARBA00022448"/>
    </source>
</evidence>
<sequence>MKSSSLAVSSVAILMLLLLAPASEAAIVCSDVVKDVRPCLSYLQSGSGAPPAGCCAGVKALASATSTTADKQAACNCLQAASKKLTIKPELAKALPGSCGISLPFTISPNIDCSKIT</sequence>
<dbReference type="CDD" id="cd01960">
    <property type="entry name" value="nsLTP1"/>
    <property type="match status" value="1"/>
</dbReference>
<dbReference type="SMART" id="SM00499">
    <property type="entry name" value="AAI"/>
    <property type="match status" value="1"/>
</dbReference>
<dbReference type="Gene3D" id="1.10.110.10">
    <property type="entry name" value="Plant lipid-transfer and hydrophobic proteins"/>
    <property type="match status" value="1"/>
</dbReference>
<dbReference type="PRINTS" id="PR00382">
    <property type="entry name" value="LIPIDTRNSFER"/>
</dbReference>
<proteinExistence type="inferred from homology"/>
<evidence type="ECO:0000256" key="4">
    <source>
        <dbReference type="RuleBase" id="RU000628"/>
    </source>
</evidence>
<evidence type="ECO:0000313" key="7">
    <source>
        <dbReference type="EMBL" id="KAA8515743.1"/>
    </source>
</evidence>
<evidence type="ECO:0000259" key="6">
    <source>
        <dbReference type="SMART" id="SM00499"/>
    </source>
</evidence>
<comment type="similarity">
    <text evidence="1 4">Belongs to the plant LTP family.</text>
</comment>
<dbReference type="Pfam" id="PF00234">
    <property type="entry name" value="Tryp_alpha_amyl"/>
    <property type="match status" value="1"/>
</dbReference>